<dbReference type="OrthoDB" id="9805989at2"/>
<protein>
    <recommendedName>
        <fullName evidence="4">DUF1538 domain-containing protein</fullName>
    </recommendedName>
</protein>
<feature type="transmembrane region" description="Helical" evidence="1">
    <location>
        <begin position="119"/>
        <end position="140"/>
    </location>
</feature>
<name>A0A9D3AVJ9_9FIRM</name>
<feature type="transmembrane region" description="Helical" evidence="1">
    <location>
        <begin position="77"/>
        <end position="96"/>
    </location>
</feature>
<gene>
    <name evidence="2" type="ORF">SPSYN_02624</name>
</gene>
<keyword evidence="1" id="KW-0472">Membrane</keyword>
<sequence>MDEIKDTAKETLLAILPIVLLVIVIQLILFDDPLYEVLQLIIGAVMVSIGLGLFLLGVKVGLLRAGDIIGSELPQRFSFPLLLFSVFCIGIAVTVAEPDVLVLAQQVDYVSGEQMSKTVIIAFIGLGVGVFMAIAAARVFLGIPMRYILVAGYILVFVLACFVPPSFMPVAFDSGGVTTGNLTVPFVVALGVGLTSVLGGKSSLSDSFGFLALASLGPILAVLLLGVLYA</sequence>
<feature type="transmembrane region" description="Helical" evidence="1">
    <location>
        <begin position="210"/>
        <end position="229"/>
    </location>
</feature>
<dbReference type="RefSeq" id="WP_161822906.1">
    <property type="nucleotide sequence ID" value="NZ_LSRS01000006.1"/>
</dbReference>
<feature type="transmembrane region" description="Helical" evidence="1">
    <location>
        <begin position="37"/>
        <end position="56"/>
    </location>
</feature>
<reference evidence="2" key="1">
    <citation type="submission" date="2016-02" db="EMBL/GenBank/DDBJ databases">
        <title>Draft Genome Sequence of Sporotomaculum syntrophicum Strain FB, a Syntrophic Benzoate Degrader.</title>
        <authorList>
            <person name="Nobu M.K."/>
            <person name="Narihiro T."/>
            <person name="Qiu Y.-L."/>
            <person name="Ohashi A."/>
            <person name="Liu W.-T."/>
            <person name="Yuji S."/>
        </authorList>
    </citation>
    <scope>NUCLEOTIDE SEQUENCE</scope>
    <source>
        <strain evidence="2">FB</strain>
    </source>
</reference>
<keyword evidence="1" id="KW-1133">Transmembrane helix</keyword>
<dbReference type="InterPro" id="IPR011435">
    <property type="entry name" value="UmpAB"/>
</dbReference>
<feature type="transmembrane region" description="Helical" evidence="1">
    <location>
        <begin position="12"/>
        <end position="31"/>
    </location>
</feature>
<dbReference type="Pfam" id="PF07556">
    <property type="entry name" value="DUF1538"/>
    <property type="match status" value="1"/>
</dbReference>
<feature type="transmembrane region" description="Helical" evidence="1">
    <location>
        <begin position="147"/>
        <end position="167"/>
    </location>
</feature>
<dbReference type="Proteomes" id="UP000798488">
    <property type="component" value="Unassembled WGS sequence"/>
</dbReference>
<organism evidence="2 3">
    <name type="scientific">Sporotomaculum syntrophicum</name>
    <dbReference type="NCBI Taxonomy" id="182264"/>
    <lineage>
        <taxon>Bacteria</taxon>
        <taxon>Bacillati</taxon>
        <taxon>Bacillota</taxon>
        <taxon>Clostridia</taxon>
        <taxon>Eubacteriales</taxon>
        <taxon>Desulfallaceae</taxon>
        <taxon>Sporotomaculum</taxon>
    </lineage>
</organism>
<keyword evidence="1" id="KW-0812">Transmembrane</keyword>
<evidence type="ECO:0000313" key="2">
    <source>
        <dbReference type="EMBL" id="KAF1084220.1"/>
    </source>
</evidence>
<comment type="caution">
    <text evidence="2">The sequence shown here is derived from an EMBL/GenBank/DDBJ whole genome shotgun (WGS) entry which is preliminary data.</text>
</comment>
<evidence type="ECO:0000256" key="1">
    <source>
        <dbReference type="SAM" id="Phobius"/>
    </source>
</evidence>
<proteinExistence type="predicted"/>
<accession>A0A9D3AVJ9</accession>
<dbReference type="AlphaFoldDB" id="A0A9D3AVJ9"/>
<feature type="transmembrane region" description="Helical" evidence="1">
    <location>
        <begin position="179"/>
        <end position="198"/>
    </location>
</feature>
<dbReference type="EMBL" id="LSRS01000006">
    <property type="protein sequence ID" value="KAF1084220.1"/>
    <property type="molecule type" value="Genomic_DNA"/>
</dbReference>
<evidence type="ECO:0008006" key="4">
    <source>
        <dbReference type="Google" id="ProtNLM"/>
    </source>
</evidence>
<evidence type="ECO:0000313" key="3">
    <source>
        <dbReference type="Proteomes" id="UP000798488"/>
    </source>
</evidence>
<keyword evidence="3" id="KW-1185">Reference proteome</keyword>